<feature type="compositionally biased region" description="Polar residues" evidence="1">
    <location>
        <begin position="34"/>
        <end position="51"/>
    </location>
</feature>
<dbReference type="Proteomes" id="UP001596101">
    <property type="component" value="Unassembled WGS sequence"/>
</dbReference>
<feature type="compositionally biased region" description="Low complexity" evidence="1">
    <location>
        <begin position="98"/>
        <end position="107"/>
    </location>
</feature>
<proteinExistence type="predicted"/>
<feature type="compositionally biased region" description="Low complexity" evidence="1">
    <location>
        <begin position="71"/>
        <end position="91"/>
    </location>
</feature>
<evidence type="ECO:0000313" key="2">
    <source>
        <dbReference type="EMBL" id="MFC5477486.1"/>
    </source>
</evidence>
<keyword evidence="3" id="KW-1185">Reference proteome</keyword>
<feature type="region of interest" description="Disordered" evidence="1">
    <location>
        <begin position="1"/>
        <end position="136"/>
    </location>
</feature>
<organism evidence="2 3">
    <name type="scientific">Massilia suwonensis</name>
    <dbReference type="NCBI Taxonomy" id="648895"/>
    <lineage>
        <taxon>Bacteria</taxon>
        <taxon>Pseudomonadati</taxon>
        <taxon>Pseudomonadota</taxon>
        <taxon>Betaproteobacteria</taxon>
        <taxon>Burkholderiales</taxon>
        <taxon>Oxalobacteraceae</taxon>
        <taxon>Telluria group</taxon>
        <taxon>Massilia</taxon>
    </lineage>
</organism>
<comment type="caution">
    <text evidence="2">The sequence shown here is derived from an EMBL/GenBank/DDBJ whole genome shotgun (WGS) entry which is preliminary data.</text>
</comment>
<reference evidence="3" key="1">
    <citation type="journal article" date="2019" name="Int. J. Syst. Evol. Microbiol.">
        <title>The Global Catalogue of Microorganisms (GCM) 10K type strain sequencing project: providing services to taxonomists for standard genome sequencing and annotation.</title>
        <authorList>
            <consortium name="The Broad Institute Genomics Platform"/>
            <consortium name="The Broad Institute Genome Sequencing Center for Infectious Disease"/>
            <person name="Wu L."/>
            <person name="Ma J."/>
        </authorList>
    </citation>
    <scope>NUCLEOTIDE SEQUENCE [LARGE SCALE GENOMIC DNA]</scope>
    <source>
        <strain evidence="3">CCUG 43111</strain>
    </source>
</reference>
<gene>
    <name evidence="2" type="ORF">ACFPQ5_04755</name>
</gene>
<feature type="compositionally biased region" description="Polar residues" evidence="1">
    <location>
        <begin position="108"/>
        <end position="120"/>
    </location>
</feature>
<accession>A0ABW0MKS0</accession>
<protein>
    <recommendedName>
        <fullName evidence="4">Stress protein</fullName>
    </recommendedName>
</protein>
<evidence type="ECO:0000313" key="3">
    <source>
        <dbReference type="Proteomes" id="UP001596101"/>
    </source>
</evidence>
<dbReference type="RefSeq" id="WP_379752132.1">
    <property type="nucleotide sequence ID" value="NZ_JBHSMR010000008.1"/>
</dbReference>
<evidence type="ECO:0000256" key="1">
    <source>
        <dbReference type="SAM" id="MobiDB-lite"/>
    </source>
</evidence>
<name>A0ABW0MKS0_9BURK</name>
<dbReference type="EMBL" id="JBHSMR010000008">
    <property type="protein sequence ID" value="MFC5477486.1"/>
    <property type="molecule type" value="Genomic_DNA"/>
</dbReference>
<sequence>MAGNKQYDAGTSRAGADTRGPDSLSGRSDPANADTGQRQQDSAHYTGSSQQKGERDGGIVSAPPESNVGPAGAAQSDRSANAAAQQRMTGAAAGGRPGTSDTGSSTGQSVDASVSGTSTDELAKQTPDKPGGADSR</sequence>
<evidence type="ECO:0008006" key="4">
    <source>
        <dbReference type="Google" id="ProtNLM"/>
    </source>
</evidence>